<dbReference type="Proteomes" id="UP000595437">
    <property type="component" value="Chromosome 3"/>
</dbReference>
<name>A0A7T8KC86_CALRO</name>
<accession>A0A7T8KC86</accession>
<proteinExistence type="predicted"/>
<dbReference type="OrthoDB" id="3936150at2759"/>
<evidence type="ECO:0000313" key="1">
    <source>
        <dbReference type="EMBL" id="QQP53216.1"/>
    </source>
</evidence>
<gene>
    <name evidence="1" type="ORF">FKW44_005605</name>
</gene>
<keyword evidence="2" id="KW-1185">Reference proteome</keyword>
<dbReference type="AlphaFoldDB" id="A0A7T8KC86"/>
<reference evidence="2" key="1">
    <citation type="submission" date="2021-01" db="EMBL/GenBank/DDBJ databases">
        <title>Caligus Genome Assembly.</title>
        <authorList>
            <person name="Gallardo-Escarate C."/>
        </authorList>
    </citation>
    <scope>NUCLEOTIDE SEQUENCE [LARGE SCALE GENOMIC DNA]</scope>
</reference>
<evidence type="ECO:0000313" key="2">
    <source>
        <dbReference type="Proteomes" id="UP000595437"/>
    </source>
</evidence>
<dbReference type="EMBL" id="CP045892">
    <property type="protein sequence ID" value="QQP53216.1"/>
    <property type="molecule type" value="Genomic_DNA"/>
</dbReference>
<organism evidence="1 2">
    <name type="scientific">Caligus rogercresseyi</name>
    <name type="common">Sea louse</name>
    <dbReference type="NCBI Taxonomy" id="217165"/>
    <lineage>
        <taxon>Eukaryota</taxon>
        <taxon>Metazoa</taxon>
        <taxon>Ecdysozoa</taxon>
        <taxon>Arthropoda</taxon>
        <taxon>Crustacea</taxon>
        <taxon>Multicrustacea</taxon>
        <taxon>Hexanauplia</taxon>
        <taxon>Copepoda</taxon>
        <taxon>Siphonostomatoida</taxon>
        <taxon>Caligidae</taxon>
        <taxon>Caligus</taxon>
    </lineage>
</organism>
<sequence length="129" mass="14636">MSTLDTISFMWKNVKNISKLNSYYTDHPQLNGLMSAGDSFVLERIFPSSVFLESFIVSTRQPRELVDDFMIDRLGGNHKHGSIWNGSIFDLFSSSSFWNLGASPAFLERFPPMGFTALECLSLSFSRHI</sequence>
<protein>
    <submittedName>
        <fullName evidence="1">Synaptic vesicle proteinlike</fullName>
    </submittedName>
</protein>